<feature type="compositionally biased region" description="Basic and acidic residues" evidence="2">
    <location>
        <begin position="18"/>
        <end position="30"/>
    </location>
</feature>
<dbReference type="PRINTS" id="PR01438">
    <property type="entry name" value="UNVRSLSTRESS"/>
</dbReference>
<evidence type="ECO:0000313" key="5">
    <source>
        <dbReference type="Proteomes" id="UP000253868"/>
    </source>
</evidence>
<dbReference type="AlphaFoldDB" id="A0A345HXU3"/>
<name>A0A345HXU3_9ACTN</name>
<evidence type="ECO:0000256" key="1">
    <source>
        <dbReference type="ARBA" id="ARBA00008791"/>
    </source>
</evidence>
<keyword evidence="5" id="KW-1185">Reference proteome</keyword>
<dbReference type="InterPro" id="IPR014729">
    <property type="entry name" value="Rossmann-like_a/b/a_fold"/>
</dbReference>
<dbReference type="Pfam" id="PF00582">
    <property type="entry name" value="Usp"/>
    <property type="match status" value="1"/>
</dbReference>
<dbReference type="InterPro" id="IPR006016">
    <property type="entry name" value="UspA"/>
</dbReference>
<dbReference type="KEGG" id="spad:DVK44_31680"/>
<evidence type="ECO:0000256" key="2">
    <source>
        <dbReference type="SAM" id="MobiDB-lite"/>
    </source>
</evidence>
<protein>
    <submittedName>
        <fullName evidence="4">Universal stress protein</fullName>
    </submittedName>
</protein>
<feature type="compositionally biased region" description="Polar residues" evidence="2">
    <location>
        <begin position="48"/>
        <end position="57"/>
    </location>
</feature>
<proteinExistence type="inferred from homology"/>
<dbReference type="EMBL" id="CP031194">
    <property type="protein sequence ID" value="AXG81517.1"/>
    <property type="molecule type" value="Genomic_DNA"/>
</dbReference>
<sequence>MTNGLHGGRAAPLPHTGRRGENTRWEERPGRGRRSARPPETDSLRAVTDQQQPTQFERGTDGPKVIVVGVDGSSSSYRAAAYAGGLARRQKALLAVVYVQPVMAAGASLGMPVAGTTAEIAEELAEEIRVAIERVRDVWDVRWEFHTFHGDPYNGLVTAADELTADAVVVGASESAGHRFVGSVAVRLVKAGRWPVTVVP</sequence>
<accession>A0A345HXU3</accession>
<dbReference type="Gene3D" id="3.40.50.620">
    <property type="entry name" value="HUPs"/>
    <property type="match status" value="1"/>
</dbReference>
<dbReference type="PANTHER" id="PTHR46268">
    <property type="entry name" value="STRESS RESPONSE PROTEIN NHAX"/>
    <property type="match status" value="1"/>
</dbReference>
<dbReference type="SUPFAM" id="SSF52402">
    <property type="entry name" value="Adenine nucleotide alpha hydrolases-like"/>
    <property type="match status" value="1"/>
</dbReference>
<dbReference type="PANTHER" id="PTHR46268:SF6">
    <property type="entry name" value="UNIVERSAL STRESS PROTEIN UP12"/>
    <property type="match status" value="1"/>
</dbReference>
<feature type="region of interest" description="Disordered" evidence="2">
    <location>
        <begin position="1"/>
        <end position="63"/>
    </location>
</feature>
<evidence type="ECO:0000313" key="4">
    <source>
        <dbReference type="EMBL" id="AXG81517.1"/>
    </source>
</evidence>
<gene>
    <name evidence="4" type="ORF">DVK44_31680</name>
</gene>
<dbReference type="OrthoDB" id="4553288at2"/>
<organism evidence="4 5">
    <name type="scientific">Streptomyces paludis</name>
    <dbReference type="NCBI Taxonomy" id="2282738"/>
    <lineage>
        <taxon>Bacteria</taxon>
        <taxon>Bacillati</taxon>
        <taxon>Actinomycetota</taxon>
        <taxon>Actinomycetes</taxon>
        <taxon>Kitasatosporales</taxon>
        <taxon>Streptomycetaceae</taxon>
        <taxon>Streptomyces</taxon>
    </lineage>
</organism>
<feature type="domain" description="UspA" evidence="3">
    <location>
        <begin position="64"/>
        <end position="200"/>
    </location>
</feature>
<comment type="similarity">
    <text evidence="1">Belongs to the universal stress protein A family.</text>
</comment>
<reference evidence="5" key="1">
    <citation type="submission" date="2018-07" db="EMBL/GenBank/DDBJ databases">
        <authorList>
            <person name="Zhao J."/>
        </authorList>
    </citation>
    <scope>NUCLEOTIDE SEQUENCE [LARGE SCALE GENOMIC DNA]</scope>
    <source>
        <strain evidence="5">GSSD-12</strain>
    </source>
</reference>
<dbReference type="InterPro" id="IPR006015">
    <property type="entry name" value="Universal_stress_UspA"/>
</dbReference>
<dbReference type="Proteomes" id="UP000253868">
    <property type="component" value="Chromosome"/>
</dbReference>
<dbReference type="CDD" id="cd00293">
    <property type="entry name" value="USP-like"/>
    <property type="match status" value="1"/>
</dbReference>
<evidence type="ECO:0000259" key="3">
    <source>
        <dbReference type="Pfam" id="PF00582"/>
    </source>
</evidence>